<dbReference type="GO" id="GO:0031177">
    <property type="term" value="F:phosphopantetheine binding"/>
    <property type="evidence" value="ECO:0007669"/>
    <property type="project" value="InterPro"/>
</dbReference>
<feature type="region of interest" description="Disordered" evidence="10">
    <location>
        <begin position="3155"/>
        <end position="3176"/>
    </location>
</feature>
<dbReference type="Gene3D" id="2.30.38.10">
    <property type="entry name" value="Luciferase, Domain 3"/>
    <property type="match status" value="1"/>
</dbReference>
<evidence type="ECO:0000256" key="3">
    <source>
        <dbReference type="ARBA" id="ARBA00022450"/>
    </source>
</evidence>
<dbReference type="InterPro" id="IPR006162">
    <property type="entry name" value="Ppantetheine_attach_site"/>
</dbReference>
<evidence type="ECO:0000256" key="8">
    <source>
        <dbReference type="ARBA" id="ARBA00029443"/>
    </source>
</evidence>
<dbReference type="Pfam" id="PF00202">
    <property type="entry name" value="Aminotran_3"/>
    <property type="match status" value="1"/>
</dbReference>
<dbReference type="InterPro" id="IPR016035">
    <property type="entry name" value="Acyl_Trfase/lysoPLipase"/>
</dbReference>
<evidence type="ECO:0000256" key="6">
    <source>
        <dbReference type="ARBA" id="ARBA00022737"/>
    </source>
</evidence>
<keyword evidence="7" id="KW-0663">Pyridoxal phosphate</keyword>
<accession>A0A068FMS1</accession>
<dbReference type="Gene3D" id="3.40.50.12780">
    <property type="entry name" value="N-terminal domain of ligase-like"/>
    <property type="match status" value="1"/>
</dbReference>
<dbReference type="CDD" id="cd19531">
    <property type="entry name" value="LCL_NRPS-like"/>
    <property type="match status" value="1"/>
</dbReference>
<feature type="domain" description="Carrier" evidence="11">
    <location>
        <begin position="1582"/>
        <end position="1660"/>
    </location>
</feature>
<evidence type="ECO:0000256" key="10">
    <source>
        <dbReference type="SAM" id="MobiDB-lite"/>
    </source>
</evidence>
<evidence type="ECO:0000256" key="7">
    <source>
        <dbReference type="ARBA" id="ARBA00022898"/>
    </source>
</evidence>
<evidence type="ECO:0000256" key="4">
    <source>
        <dbReference type="ARBA" id="ARBA00022553"/>
    </source>
</evidence>
<dbReference type="InterPro" id="IPR010071">
    <property type="entry name" value="AA_adenyl_dom"/>
</dbReference>
<evidence type="ECO:0000256" key="9">
    <source>
        <dbReference type="ARBA" id="ARBA00054155"/>
    </source>
</evidence>
<dbReference type="GO" id="GO:0044550">
    <property type="term" value="P:secondary metabolite biosynthetic process"/>
    <property type="evidence" value="ECO:0007669"/>
    <property type="project" value="TreeGrafter"/>
</dbReference>
<proteinExistence type="inferred from homology"/>
<organism evidence="13">
    <name type="scientific">Cystobacter fuscus</name>
    <dbReference type="NCBI Taxonomy" id="43"/>
    <lineage>
        <taxon>Bacteria</taxon>
        <taxon>Pseudomonadati</taxon>
        <taxon>Myxococcota</taxon>
        <taxon>Myxococcia</taxon>
        <taxon>Myxococcales</taxon>
        <taxon>Cystobacterineae</taxon>
        <taxon>Archangiaceae</taxon>
        <taxon>Cystobacter</taxon>
    </lineage>
</organism>
<dbReference type="PANTHER" id="PTHR45527">
    <property type="entry name" value="NONRIBOSOMAL PEPTIDE SYNTHETASE"/>
    <property type="match status" value="1"/>
</dbReference>
<dbReference type="PANTHER" id="PTHR45527:SF1">
    <property type="entry name" value="FATTY ACID SYNTHASE"/>
    <property type="match status" value="1"/>
</dbReference>
<dbReference type="SMART" id="SM00825">
    <property type="entry name" value="PKS_KS"/>
    <property type="match status" value="1"/>
</dbReference>
<dbReference type="SMART" id="SM00823">
    <property type="entry name" value="PKS_PP"/>
    <property type="match status" value="3"/>
</dbReference>
<comment type="cofactor">
    <cofactor evidence="1">
        <name>pyridoxal 5'-phosphate</name>
        <dbReference type="ChEBI" id="CHEBI:597326"/>
    </cofactor>
</comment>
<feature type="compositionally biased region" description="Low complexity" evidence="10">
    <location>
        <begin position="1667"/>
        <end position="1686"/>
    </location>
</feature>
<dbReference type="Pfam" id="PF00550">
    <property type="entry name" value="PP-binding"/>
    <property type="match status" value="3"/>
</dbReference>
<dbReference type="Pfam" id="PF00109">
    <property type="entry name" value="ketoacyl-synt"/>
    <property type="match status" value="1"/>
</dbReference>
<feature type="compositionally biased region" description="Basic and acidic residues" evidence="10">
    <location>
        <begin position="1573"/>
        <end position="1583"/>
    </location>
</feature>
<dbReference type="SUPFAM" id="SSF52777">
    <property type="entry name" value="CoA-dependent acyltransferases"/>
    <property type="match status" value="6"/>
</dbReference>
<evidence type="ECO:0000256" key="5">
    <source>
        <dbReference type="ARBA" id="ARBA00022679"/>
    </source>
</evidence>
<dbReference type="CDD" id="cd19534">
    <property type="entry name" value="E_NRPS"/>
    <property type="match status" value="1"/>
</dbReference>
<dbReference type="GO" id="GO:0008483">
    <property type="term" value="F:transaminase activity"/>
    <property type="evidence" value="ECO:0007669"/>
    <property type="project" value="InterPro"/>
</dbReference>
<feature type="compositionally biased region" description="Pro residues" evidence="10">
    <location>
        <begin position="1730"/>
        <end position="1743"/>
    </location>
</feature>
<dbReference type="InterPro" id="IPR014031">
    <property type="entry name" value="Ketoacyl_synth_C"/>
</dbReference>
<dbReference type="PROSITE" id="PS00600">
    <property type="entry name" value="AA_TRANSFER_CLASS_3"/>
    <property type="match status" value="1"/>
</dbReference>
<comment type="similarity">
    <text evidence="8">In the C-terminal section; belongs to the NRP synthetase family.</text>
</comment>
<dbReference type="Pfam" id="PF00698">
    <property type="entry name" value="Acyl_transf_1"/>
    <property type="match status" value="1"/>
</dbReference>
<dbReference type="EMBL" id="KJ710244">
    <property type="protein sequence ID" value="AID65222.1"/>
    <property type="molecule type" value="Genomic_DNA"/>
</dbReference>
<dbReference type="Gene3D" id="3.90.1150.10">
    <property type="entry name" value="Aspartate Aminotransferase, domain 1"/>
    <property type="match status" value="1"/>
</dbReference>
<dbReference type="PROSITE" id="PS52004">
    <property type="entry name" value="KS3_2"/>
    <property type="match status" value="1"/>
</dbReference>
<comment type="function">
    <text evidence="9">Involved in production of the polyketide antibiotic thailandamide.</text>
</comment>
<dbReference type="InterPro" id="IPR025110">
    <property type="entry name" value="AMP-bd_C"/>
</dbReference>
<evidence type="ECO:0000259" key="12">
    <source>
        <dbReference type="PROSITE" id="PS52004"/>
    </source>
</evidence>
<dbReference type="NCBIfam" id="TIGR01720">
    <property type="entry name" value="NRPS-para261"/>
    <property type="match status" value="1"/>
</dbReference>
<dbReference type="InterPro" id="IPR005814">
    <property type="entry name" value="Aminotrans_3"/>
</dbReference>
<dbReference type="CDD" id="cd05930">
    <property type="entry name" value="A_NRPS"/>
    <property type="match status" value="1"/>
</dbReference>
<evidence type="ECO:0000256" key="2">
    <source>
        <dbReference type="ARBA" id="ARBA00001957"/>
    </source>
</evidence>
<dbReference type="CDD" id="cd00833">
    <property type="entry name" value="PKS"/>
    <property type="match status" value="1"/>
</dbReference>
<evidence type="ECO:0000256" key="1">
    <source>
        <dbReference type="ARBA" id="ARBA00001933"/>
    </source>
</evidence>
<dbReference type="PROSITE" id="PS00455">
    <property type="entry name" value="AMP_BINDING"/>
    <property type="match status" value="2"/>
</dbReference>
<dbReference type="SMART" id="SM00827">
    <property type="entry name" value="PKS_AT"/>
    <property type="match status" value="1"/>
</dbReference>
<dbReference type="SUPFAM" id="SSF52151">
    <property type="entry name" value="FabD/lysophospholipase-like"/>
    <property type="match status" value="1"/>
</dbReference>
<dbReference type="InterPro" id="IPR018201">
    <property type="entry name" value="Ketoacyl_synth_AS"/>
</dbReference>
<dbReference type="FunFam" id="3.40.366.10:FF:000002">
    <property type="entry name" value="Probable polyketide synthase 2"/>
    <property type="match status" value="1"/>
</dbReference>
<dbReference type="InterPro" id="IPR010060">
    <property type="entry name" value="NRPS_synth"/>
</dbReference>
<dbReference type="NCBIfam" id="TIGR01733">
    <property type="entry name" value="AA-adenyl-dom"/>
    <property type="match status" value="1"/>
</dbReference>
<dbReference type="GO" id="GO:0005737">
    <property type="term" value="C:cytoplasm"/>
    <property type="evidence" value="ECO:0007669"/>
    <property type="project" value="TreeGrafter"/>
</dbReference>
<dbReference type="Gene3D" id="3.40.50.980">
    <property type="match status" value="2"/>
</dbReference>
<dbReference type="Pfam" id="PF13193">
    <property type="entry name" value="AMP-binding_C"/>
    <property type="match status" value="1"/>
</dbReference>
<dbReference type="Gene3D" id="3.40.366.10">
    <property type="entry name" value="Malonyl-Coenzyme A Acyl Carrier Protein, domain 2"/>
    <property type="match status" value="1"/>
</dbReference>
<comment type="cofactor">
    <cofactor evidence="2">
        <name>pantetheine 4'-phosphate</name>
        <dbReference type="ChEBI" id="CHEBI:47942"/>
    </cofactor>
</comment>
<dbReference type="Gene3D" id="3.30.559.30">
    <property type="entry name" value="Nonribosomal peptide synthetase, condensation domain"/>
    <property type="match status" value="3"/>
</dbReference>
<dbReference type="GO" id="GO:0004315">
    <property type="term" value="F:3-oxoacyl-[acyl-carrier-protein] synthase activity"/>
    <property type="evidence" value="ECO:0007669"/>
    <property type="project" value="InterPro"/>
</dbReference>
<evidence type="ECO:0000313" key="13">
    <source>
        <dbReference type="EMBL" id="AID65222.1"/>
    </source>
</evidence>
<dbReference type="InterPro" id="IPR023213">
    <property type="entry name" value="CAT-like_dom_sf"/>
</dbReference>
<keyword evidence="6" id="KW-0677">Repeat</keyword>
<dbReference type="SUPFAM" id="SSF53383">
    <property type="entry name" value="PLP-dependent transferases"/>
    <property type="match status" value="1"/>
</dbReference>
<dbReference type="Gene3D" id="3.30.70.3290">
    <property type="match status" value="1"/>
</dbReference>
<dbReference type="Gene3D" id="3.30.300.30">
    <property type="match status" value="2"/>
</dbReference>
<dbReference type="InterPro" id="IPR042099">
    <property type="entry name" value="ANL_N_sf"/>
</dbReference>
<dbReference type="SUPFAM" id="SSF56801">
    <property type="entry name" value="Acetyl-CoA synthetase-like"/>
    <property type="match status" value="2"/>
</dbReference>
<dbReference type="InterPro" id="IPR032821">
    <property type="entry name" value="PKS_assoc"/>
</dbReference>
<dbReference type="Pfam" id="PF02801">
    <property type="entry name" value="Ketoacyl-synt_C"/>
    <property type="match status" value="1"/>
</dbReference>
<dbReference type="PROSITE" id="PS00606">
    <property type="entry name" value="KS3_1"/>
    <property type="match status" value="1"/>
</dbReference>
<dbReference type="InterPro" id="IPR049704">
    <property type="entry name" value="Aminotrans_3_PPA_site"/>
</dbReference>
<keyword evidence="5" id="KW-0808">Transferase</keyword>
<dbReference type="SUPFAM" id="SSF47336">
    <property type="entry name" value="ACP-like"/>
    <property type="match status" value="3"/>
</dbReference>
<dbReference type="GO" id="GO:0006633">
    <property type="term" value="P:fatty acid biosynthetic process"/>
    <property type="evidence" value="ECO:0007669"/>
    <property type="project" value="InterPro"/>
</dbReference>
<dbReference type="FunFam" id="3.40.50.980:FF:000001">
    <property type="entry name" value="Non-ribosomal peptide synthetase"/>
    <property type="match status" value="1"/>
</dbReference>
<dbReference type="GO" id="GO:0030170">
    <property type="term" value="F:pyridoxal phosphate binding"/>
    <property type="evidence" value="ECO:0007669"/>
    <property type="project" value="InterPro"/>
</dbReference>
<dbReference type="InterPro" id="IPR014043">
    <property type="entry name" value="Acyl_transferase_dom"/>
</dbReference>
<dbReference type="InterPro" id="IPR009081">
    <property type="entry name" value="PP-bd_ACP"/>
</dbReference>
<dbReference type="Gene3D" id="3.30.559.10">
    <property type="entry name" value="Chloramphenicol acetyltransferase-like domain"/>
    <property type="match status" value="3"/>
</dbReference>
<feature type="compositionally biased region" description="Low complexity" evidence="10">
    <location>
        <begin position="1715"/>
        <end position="1729"/>
    </location>
</feature>
<feature type="region of interest" description="Disordered" evidence="10">
    <location>
        <begin position="1556"/>
        <end position="1583"/>
    </location>
</feature>
<dbReference type="InterPro" id="IPR015421">
    <property type="entry name" value="PyrdxlP-dep_Trfase_major"/>
</dbReference>
<dbReference type="PROSITE" id="PS50075">
    <property type="entry name" value="CARRIER"/>
    <property type="match status" value="3"/>
</dbReference>
<dbReference type="InterPro" id="IPR001242">
    <property type="entry name" value="Condensation_dom"/>
</dbReference>
<dbReference type="Gene3D" id="3.40.47.10">
    <property type="match status" value="1"/>
</dbReference>
<dbReference type="InterPro" id="IPR001227">
    <property type="entry name" value="Ac_transferase_dom_sf"/>
</dbReference>
<dbReference type="SUPFAM" id="SSF53901">
    <property type="entry name" value="Thiolase-like"/>
    <property type="match status" value="1"/>
</dbReference>
<dbReference type="InterPro" id="IPR020841">
    <property type="entry name" value="PKS_Beta-ketoAc_synthase_dom"/>
</dbReference>
<name>A0A068FMS1_9BACT</name>
<dbReference type="Pfam" id="PF00501">
    <property type="entry name" value="AMP-binding"/>
    <property type="match status" value="2"/>
</dbReference>
<protein>
    <submittedName>
        <fullName evidence="13">Putative aspartate racemase</fullName>
    </submittedName>
</protein>
<feature type="region of interest" description="Disordered" evidence="10">
    <location>
        <begin position="1715"/>
        <end position="1743"/>
    </location>
</feature>
<dbReference type="InterPro" id="IPR014030">
    <property type="entry name" value="Ketoacyl_synth_N"/>
</dbReference>
<dbReference type="GO" id="GO:0043041">
    <property type="term" value="P:amino acid activation for nonribosomal peptide biosynthetic process"/>
    <property type="evidence" value="ECO:0007669"/>
    <property type="project" value="TreeGrafter"/>
</dbReference>
<evidence type="ECO:0000259" key="11">
    <source>
        <dbReference type="PROSITE" id="PS50075"/>
    </source>
</evidence>
<sequence length="4181" mass="453349">MNTIVPATLTEALRHAALGESAIHYLEREPGESVQSYAALHAEALRLLGLLQRQGVERGNEVVLQLERNRDFVTALWACLLGGIIPVPLAAGGVDEHRLKVFKVWPVLNRPHLLCVDGTAAAGLVAFGRAKGFEEVALDVERHALSFAEASASAEPGQEHSARPEDIALIQFSSGSTGEPKGVIVTHRAAIVNAQDMLATLRVTGKDVFLGWMPLTHDFGIIGFHFTPLVGAVPQYHLPTQRFARHPSLWLEIAHKYRATILASPNFGYLHLLSHHDPEAAAHWDLSCVRIIQNGAEPISARLCRQFLEEMARHGLRREVMLPGYGLAEATLAVSYTGLDEVVPTVVVDRRSLGVGERIRTCEAGDLNALELVDAGYPVRNTQVRIATEDFQPLPEFVVGRVQIRGPNVTSGYYNAPRATERAVAADGWLDTGDLGFLHEGRLVITGRAKDILFAGGLNFYPHDVERVGGEVEGVGAAHLAVAGLHDHQKGVERVLAFVVFKRPLEAFAPLARRLRRHVLQRLGLTLDAVLPVIRIPKTTSGKVQRFALAKRFEAGEFDETLARLEALDAQAAAEESRGLRQSVEAQGRATVLAMVRREAESIGGVTIDDEHQPLGQYGFSSARAVALSARLGQLCGRELPVSLLFDHPTLSKLTDAVLAELGTAAPVQQQEAVREASPTDEPIALIGMGCRFPGGGDDAERFWKLLEAGRDASSDIPGDRWDVEAYFKAEPAPGKAYTRRGAFLADVKGFDAEFFGLMPREAEALDPQQRLLLEVSWEALEHAGLSAEGLRESATGVFVGISGSDYGALSTPTEASLTPYSLTGTLPSTAAGRISYTLGLNGPCLAVDTACSSSLVAVHLAMQSLRRGESTVALAGGVNLLLSPKPFVGLSQLQALSPDGRCKTFDESADGYCRGEGAGVVVLKRLSDAEREGDRIIAVLRGSAINHDGHSNGLTVPNGVAQEAVLRAALKDAGVAPASVSYLEAHGTGTRLGDPQEMHALQRVYGEGRSPQSPLRVGSVKTNIGHLESAAGVAGLCKVALSLERKRIPGHLHLRQPSSRIPWARIPVVVPRESLAWEDGAGPRRAAVSAFGLSGTNAHVVLEEYSRVGSARPGKERPVHLLTLSARDEQGVRALGERYAERLATASDEEVADLCFTANAGRVHHPRRQFVLGATARELREELARLAQLPEGKLAPKAGPGEPACAWLFTGQGSQRLGMGRALFETSPVFRSALEECAALLEPLTGTSLVDVLYAEGRRAGDIDETVHAQPAIVAVEIALARLWRSWGLEPQWVAGHSLGEFAAAHVAGALSLEDTLRLVAARGRLMQALPERGVMATVFSDEATVRQALAPFAATVALAAINAPSSVVLSGREADVASVRAALDARGIRSRPLVVSHAFHSPLMQPMLEDFSREASSLQARPAVIPLFSTLTGQWLREAPDAAHWRRQIVEPVRFHAALQSLYDAGARVFLELGPAPILSALGPQCVKDAEARWLHSLSPQEDEWRSLLTSLGTLYRRGARVQWKSFDAPHSRRVVDAPTYPFRRTPFWCSAASVQPPAPETKAPAQVTRMNDEHTRTSRREGEIRAAILSTVAESAGAEAARIDTARNVFEMGLDSLVLFRVRQELERGFGVLIPMSAFYEQVSTIDAMVAYVRAAMPAEAAPAPEPVASAPSQPSASSPPASDVERVVAQQLQIMEQQLALLRQVHGGSTAASLPAPATSARAAPSAPPVTAAPPPPASPEVFVPYKRISTSGPGAMDSRQKTFLETLIRDFTARTPGSKQVTQASRPLLANNRAVAGFRPAWKELVYPLQVERAEQGRVWDVDGNDFIDLTMGFGVYLFGHNAPFIREAVIEALHRGAPLGPMTPLPGQVARLLRELTGAERAAFYNSGTEAVMVALRLARTVTGRSKVVIFGGSYHGSFDGILAAPGGGLSPGVPVSPGTTENMVRDIIVLPYGTADSLERIRGCAGELAAVLVEPVQSRKPEFQPHDFLQELRRITEASGTALVFDEVITGFRIEPGGAQAHFGVRADLATYGKIIGGGMPIGIVAGRARFMDAVDGGAWSFGDDSYPRAQNTFVAGTFCHHPAAMAAALAVLERLKQEGPALQEQLNRRTAGLVDALNAFCAQRGAPVRLVHFGSLFRFQVKGDWELLYYRLLCKGIYVWEGRNCFLSTAHTDEELRRIRLAVEEAVEEMMAAGFGPPEPGGPRPSGGLPVPVPPPPASGPVAYRMSSAQQRMYTLSQHDGGERAYHLYGLLECEGTIDEARTEDCFRQLIARHESLRTSFEVDANGEFLQRVHPTVPFALERGAYADEAELVRSFVRPFQLSEAPLLRVGLARLADGRRVLALDGHHAVVDGQSLTVLFQEFVALYLGQRLGPAPRQCREHAAWEEEFLRTRAEAQERYWVERLSGAPSRLALPYDMPRPPHRTFDGGELRLTHPAAALRRRAQERGASLYMLLLAAYKVLLQRLTGQHETVVGTAHAGRQRGGFEKSVGMFVNSLPLRTSARSGASFLDFLDEVKRRCLEAYEHQELPFERLVRRLGVTAEHGHNPLFETMFSYEHADGRVIQLPGLRLRELFPPKPTSLFDFSLDVVEEQGQLHLRFEYASALFQRSSIERYVRAFVSILEEIAREPSRSVADISALAPEELAEVLRLSRGPVRPVSARTVVELFEEQAARAPDALAVRCGERGLRYGELDRYADALAHELRQRHGVGPERVVGLFTDVSEWTFVALLAVLKAGGAYLPLDPENPAERTAHALRDSRAALVLTSARHLNHPALADVKALDVAATLALPVEARARTGSAAAPGSLAYVIYTSGSTGMPKGVAITHENLTSYVEWANGHYFADRDAGNFGLYTSLAFDMSVTPVFCSLTRGKTLVLPPPELELAEALRWGVRPGSPVDALKLTPSHVTVLRELGLSSSPVRLAVLGGEALTAEHVAVLHRLNPDMAVYNEYGPTEITVGCTVERVEPGAARVGIGQPIANAQAYVLDAEGALVRPGVVGELFIGGPGVARGYLGQPAQTSARFIPSSLASTGGRLYRTGDQARWLPDGRLEYLGRGDGQVKLRGHRIELGEIESALLKHERIRATTVVLHASPEGQRALVAYVVGDEPLTASELRGFLARSLPDYMIPARFIPLPRLPLAASGKVDRRALPPPEPVSPPEAVSTPGAAGEDARRVLFDVAAEVLGVPQVRPADNFLELGGDSIKAIQLCARLAPRGVSLAMRDVLRAESLGALADLLVLRDSTGVEEVPPQAPLAPMQAWFFSQNPGEPHHWNQALMLRRPQRFDPDRVREVLTALVAHHDALRTAFRREGDALPSQVLLPQGTAGFPLQVFELRGLPDARAREEAGAEALQRSLRLTEGRLLAAALFRRDEEDRLLLVIHHLVVDGVSWRILLEDFSSGYQAREQGRAPRWPAKTAAFTRWSSHVAGLVHTPAWVAERDDWREVERAVSAAPRLPRDGQASTHTVAQTATFTLSLEREEVDGLEEHAARVYRSNVGELLLTAVAAAVGQWTGGSTLAVQVEGHGREPLAGGPDVSRTVGWFTAMFPVVLDLGGSDDVERLVQRTRERLRSVPNGGTGYRALRHLTSEGAASRCEPELTFNYLGSFEREFSSPVFTATLEGTGPTLGPTAPRAPGIEVDALLADGRLTLSVGYHRQEFREETIRALSARIRDQVGRLLAHARNASGRERTFWEVDHPALNGATSADWMRHNGLASAGVEAIRALSPMQSGMLFDALLDAASNSQQITLSLSGEVDAEALATAARALSARHEALRTRFFTLPGGEPAQVVFREPSLPLEVVEAPSDTALEAVRTREFERRFELARDPLMRLCLAKREPGKTALVMTSHHIISDGWCLGILVGDLLRLYAAARRGESVRWEPAPSYGAYVRWLLGRDSRESLAYWTEYLSGYERPVALARREAPSAERDQRGHTVLLPADTTARLRALAASCRVTLSGVLQVLWGMVLAHSTSIDEVAFGLVVSGRPPEVPRVEEMVGLFINTIPVRFRMERSTTLRQALQWHQGRALAAEPHHACALAEVQALTPLRNKLLSHALVFENYPLDRARLADTEREAGLHITHAGHAGRETYDLVLTVSAADSIELAFAYNASVHEESTIRGAADLLQELCTAASAALTLGDIEQQAVAHLRGRSKRKQAAALASLRSRKVNGHSP</sequence>
<dbReference type="FunFam" id="3.40.47.10:FF:000019">
    <property type="entry name" value="Polyketide synthase type I"/>
    <property type="match status" value="1"/>
</dbReference>
<keyword evidence="4" id="KW-0597">Phosphoprotein</keyword>
<dbReference type="InterPro" id="IPR020845">
    <property type="entry name" value="AMP-binding_CS"/>
</dbReference>
<feature type="region of interest" description="Disordered" evidence="10">
    <location>
        <begin position="2202"/>
        <end position="2221"/>
    </location>
</feature>
<dbReference type="PROSITE" id="PS00012">
    <property type="entry name" value="PHOSPHOPANTETHEINE"/>
    <property type="match status" value="1"/>
</dbReference>
<dbReference type="SUPFAM" id="SSF55048">
    <property type="entry name" value="Probable ACP-binding domain of malonyl-CoA ACP transacylase"/>
    <property type="match status" value="1"/>
</dbReference>
<feature type="domain" description="Ketosynthase family 3 (KS3)" evidence="12">
    <location>
        <begin position="681"/>
        <end position="1105"/>
    </location>
</feature>
<gene>
    <name evidence="13" type="primary">ctmA</name>
</gene>
<dbReference type="InterPro" id="IPR045851">
    <property type="entry name" value="AMP-bd_C_sf"/>
</dbReference>
<dbReference type="InterPro" id="IPR036736">
    <property type="entry name" value="ACP-like_sf"/>
</dbReference>
<reference evidence="13" key="1">
    <citation type="journal article" date="2014" name="Org. Lett.">
        <title>Cystomanamides: structure and biosynthetic pathway of a family of glycosylated lipopeptides from myxobacteria.</title>
        <authorList>
            <person name="Etzbach L."/>
            <person name="Plaza A."/>
            <person name="Garcia R."/>
            <person name="Baumann S."/>
            <person name="Mueller R."/>
        </authorList>
    </citation>
    <scope>NUCLEOTIDE SEQUENCE</scope>
    <source>
        <strain evidence="13">MCy9118</strain>
    </source>
</reference>
<feature type="region of interest" description="Disordered" evidence="10">
    <location>
        <begin position="1667"/>
        <end position="1688"/>
    </location>
</feature>
<feature type="domain" description="Carrier" evidence="11">
    <location>
        <begin position="587"/>
        <end position="662"/>
    </location>
</feature>
<dbReference type="Pfam" id="PF00668">
    <property type="entry name" value="Condensation"/>
    <property type="match status" value="3"/>
</dbReference>
<dbReference type="InterPro" id="IPR015422">
    <property type="entry name" value="PyrdxlP-dep_Trfase_small"/>
</dbReference>
<feature type="domain" description="Carrier" evidence="11">
    <location>
        <begin position="3176"/>
        <end position="3250"/>
    </location>
</feature>
<dbReference type="Gene3D" id="1.10.1200.10">
    <property type="entry name" value="ACP-like"/>
    <property type="match status" value="3"/>
</dbReference>
<keyword evidence="3" id="KW-0596">Phosphopantetheine</keyword>
<dbReference type="InterPro" id="IPR016039">
    <property type="entry name" value="Thiolase-like"/>
</dbReference>
<dbReference type="InterPro" id="IPR020806">
    <property type="entry name" value="PKS_PP-bd"/>
</dbReference>
<dbReference type="Gene3D" id="3.40.640.10">
    <property type="entry name" value="Type I PLP-dependent aspartate aminotransferase-like (Major domain)"/>
    <property type="match status" value="1"/>
</dbReference>
<dbReference type="InterPro" id="IPR015424">
    <property type="entry name" value="PyrdxlP-dep_Trfase"/>
</dbReference>
<dbReference type="Pfam" id="PF16197">
    <property type="entry name" value="KAsynt_C_assoc"/>
    <property type="match status" value="1"/>
</dbReference>
<dbReference type="InterPro" id="IPR000873">
    <property type="entry name" value="AMP-dep_synth/lig_dom"/>
</dbReference>
<dbReference type="InterPro" id="IPR016036">
    <property type="entry name" value="Malonyl_transacylase_ACP-bd"/>
</dbReference>